<accession>A0A1I1N8D7</accession>
<dbReference type="InterPro" id="IPR043129">
    <property type="entry name" value="ATPase_NBD"/>
</dbReference>
<feature type="coiled-coil region" evidence="1">
    <location>
        <begin position="354"/>
        <end position="388"/>
    </location>
</feature>
<protein>
    <submittedName>
        <fullName evidence="2">MSHA biogenesis protein MshI</fullName>
    </submittedName>
</protein>
<sequence length="518" mass="56142">MSRLRFLEALKRRLHRQPRHEGRTGVFLGEDTFSLAAVDETGENLVACAAGDFAEESPSAALGREVERLGLGGSPAVAVLDDGAYQLLHLEAPEVPPEEMADALRWRLGDLVDFPPEEAVIATLPQHSDRGASRMVFAFVVHRPVVQRVIDTIASAGLQPEAVEVRESALRNLTARIPDEAGGTATLHLCREDGVILLTHDQGLYLARRLEAGTGRLAEGSTLEMEGIALELQRSLDYYERQLASAPAARALIAPTPMDRGPLIDYINTNLNIAASALELSHVLNIECEAEAETLSRATLAAGGALRAETGETIDLHTGHRQQRDYLAPRALAAALLLWLIVLTGLSGTLGWQAHRAEAQAVAVEAELNALRERRDELNQRLEAREVDPELEAELERARTELAGQKRFREALDDLEGMGHGGFSPLLTGLADAPPRGLWLRRFVLAGEGAARFEGSATAAEQVPAFVEGLAASGAFTASRFARMDLQRREDGDYLDFHLVSRSLLTEAERDADGEGAP</sequence>
<dbReference type="RefSeq" id="WP_093426846.1">
    <property type="nucleotide sequence ID" value="NZ_FOMJ01000001.1"/>
</dbReference>
<organism evidence="2 3">
    <name type="scientific">Thiohalospira halophila DSM 15071</name>
    <dbReference type="NCBI Taxonomy" id="1123397"/>
    <lineage>
        <taxon>Bacteria</taxon>
        <taxon>Pseudomonadati</taxon>
        <taxon>Pseudomonadota</taxon>
        <taxon>Gammaproteobacteria</taxon>
        <taxon>Thiohalospirales</taxon>
        <taxon>Thiohalospiraceae</taxon>
        <taxon>Thiohalospira</taxon>
    </lineage>
</organism>
<reference evidence="2 3" key="1">
    <citation type="submission" date="2016-10" db="EMBL/GenBank/DDBJ databases">
        <authorList>
            <person name="de Groot N.N."/>
        </authorList>
    </citation>
    <scope>NUCLEOTIDE SEQUENCE [LARGE SCALE GENOMIC DNA]</scope>
    <source>
        <strain evidence="2 3">HL3</strain>
    </source>
</reference>
<dbReference type="Gene3D" id="3.30.1490.300">
    <property type="match status" value="1"/>
</dbReference>
<dbReference type="InterPro" id="IPR007813">
    <property type="entry name" value="PilN"/>
</dbReference>
<evidence type="ECO:0000313" key="2">
    <source>
        <dbReference type="EMBL" id="SFC93715.1"/>
    </source>
</evidence>
<gene>
    <name evidence="2" type="ORF">SAMN05660831_00151</name>
</gene>
<dbReference type="OrthoDB" id="5296002at2"/>
<name>A0A1I1N8D7_9GAMM</name>
<evidence type="ECO:0000313" key="3">
    <source>
        <dbReference type="Proteomes" id="UP000198611"/>
    </source>
</evidence>
<keyword evidence="3" id="KW-1185">Reference proteome</keyword>
<dbReference type="Gene3D" id="3.30.420.40">
    <property type="match status" value="2"/>
</dbReference>
<dbReference type="SUPFAM" id="SSF53067">
    <property type="entry name" value="Actin-like ATPase domain"/>
    <property type="match status" value="1"/>
</dbReference>
<dbReference type="Pfam" id="PF05137">
    <property type="entry name" value="PilN"/>
    <property type="match status" value="1"/>
</dbReference>
<proteinExistence type="predicted"/>
<dbReference type="Proteomes" id="UP000198611">
    <property type="component" value="Unassembled WGS sequence"/>
</dbReference>
<keyword evidence="1" id="KW-0175">Coiled coil</keyword>
<evidence type="ECO:0000256" key="1">
    <source>
        <dbReference type="SAM" id="Coils"/>
    </source>
</evidence>
<dbReference type="AlphaFoldDB" id="A0A1I1N8D7"/>
<dbReference type="EMBL" id="FOMJ01000001">
    <property type="protein sequence ID" value="SFC93715.1"/>
    <property type="molecule type" value="Genomic_DNA"/>
</dbReference>
<dbReference type="STRING" id="1123397.SAMN05660831_00151"/>